<dbReference type="Gene3D" id="1.20.1250.20">
    <property type="entry name" value="MFS general substrate transporter like domains"/>
    <property type="match status" value="1"/>
</dbReference>
<keyword evidence="2 5" id="KW-0812">Transmembrane</keyword>
<keyword evidence="6" id="KW-1185">Reference proteome</keyword>
<evidence type="ECO:0000256" key="5">
    <source>
        <dbReference type="SAM" id="Phobius"/>
    </source>
</evidence>
<dbReference type="PANTHER" id="PTHR48021:SF89">
    <property type="entry name" value="FI02132P-RELATED"/>
    <property type="match status" value="1"/>
</dbReference>
<feature type="transmembrane region" description="Helical" evidence="5">
    <location>
        <begin position="311"/>
        <end position="330"/>
    </location>
</feature>
<feature type="transmembrane region" description="Helical" evidence="5">
    <location>
        <begin position="175"/>
        <end position="193"/>
    </location>
</feature>
<feature type="transmembrane region" description="Helical" evidence="5">
    <location>
        <begin position="152"/>
        <end position="169"/>
    </location>
</feature>
<feature type="transmembrane region" description="Helical" evidence="5">
    <location>
        <begin position="29"/>
        <end position="51"/>
    </location>
</feature>
<dbReference type="RefSeq" id="XP_025421416.1">
    <property type="nucleotide sequence ID" value="XM_025565631.1"/>
</dbReference>
<reference evidence="7" key="1">
    <citation type="submission" date="2025-08" db="UniProtKB">
        <authorList>
            <consortium name="RefSeq"/>
        </authorList>
    </citation>
    <scope>IDENTIFICATION</scope>
    <source>
        <tissue evidence="7">Whole body</tissue>
    </source>
</reference>
<feature type="transmembrane region" description="Helical" evidence="5">
    <location>
        <begin position="280"/>
        <end position="299"/>
    </location>
</feature>
<keyword evidence="3 5" id="KW-1133">Transmembrane helix</keyword>
<dbReference type="GO" id="GO:0016020">
    <property type="term" value="C:membrane"/>
    <property type="evidence" value="ECO:0007669"/>
    <property type="project" value="UniProtKB-SubCell"/>
</dbReference>
<dbReference type="Pfam" id="PF00083">
    <property type="entry name" value="Sugar_tr"/>
    <property type="match status" value="1"/>
</dbReference>
<dbReference type="OrthoDB" id="6612291at2759"/>
<dbReference type="InterPro" id="IPR050549">
    <property type="entry name" value="MFS_Trehalose_Transporter"/>
</dbReference>
<dbReference type="Proteomes" id="UP000694846">
    <property type="component" value="Unplaced"/>
</dbReference>
<evidence type="ECO:0000313" key="7">
    <source>
        <dbReference type="RefSeq" id="XP_025421416.1"/>
    </source>
</evidence>
<feature type="transmembrane region" description="Helical" evidence="5">
    <location>
        <begin position="342"/>
        <end position="363"/>
    </location>
</feature>
<feature type="transmembrane region" description="Helical" evidence="5">
    <location>
        <begin position="94"/>
        <end position="118"/>
    </location>
</feature>
<evidence type="ECO:0000256" key="4">
    <source>
        <dbReference type="ARBA" id="ARBA00023136"/>
    </source>
</evidence>
<sequence length="446" mass="47309">MENIPGPSTPSEPTVNIQKPLNNSSVTQGILAVISLLPCVISGAVLGYTGLSIWDLPLIYRNATWFASLAFLGAAAGCLVSQSLITAFGPRGTILLSHVICVIGWVMTISSLSVINLLTGRALTGMYVGIVSVSATTYSSECFPSRSAARPVVYTALGVLCVYLAGSLLSYSQTATIIALTTVASFVLVRLFVPESPAWLESRGRVGDAEYSKLRLKVATAGASATAVPSPSFFRHINRPDVYRPFLALCLHLVLQQLSGPLVIISYAAELVGDSGIRVLNSYFIAIVLAAFLVIGSFVSTAMDHRESTTILSSTGIMVAGLVIAAYNLGRRLFLNRLGSQLLSFIPLMGLIMFIMSSSVALVPNLPVKNTPGEHVALAFSYVVAFSVIKSYPYVHAYLGWWVFAFFAVAAALNVVYDVLMFSEPKSSNRSAAAASTQSSSVGPAV</sequence>
<feature type="transmembrane region" description="Helical" evidence="5">
    <location>
        <begin position="63"/>
        <end position="88"/>
    </location>
</feature>
<protein>
    <submittedName>
        <fullName evidence="7">Facilitated trehalose transporter Tret1-like</fullName>
    </submittedName>
</protein>
<organism evidence="6 7">
    <name type="scientific">Sipha flava</name>
    <name type="common">yellow sugarcane aphid</name>
    <dbReference type="NCBI Taxonomy" id="143950"/>
    <lineage>
        <taxon>Eukaryota</taxon>
        <taxon>Metazoa</taxon>
        <taxon>Ecdysozoa</taxon>
        <taxon>Arthropoda</taxon>
        <taxon>Hexapoda</taxon>
        <taxon>Insecta</taxon>
        <taxon>Pterygota</taxon>
        <taxon>Neoptera</taxon>
        <taxon>Paraneoptera</taxon>
        <taxon>Hemiptera</taxon>
        <taxon>Sternorrhyncha</taxon>
        <taxon>Aphidomorpha</taxon>
        <taxon>Aphidoidea</taxon>
        <taxon>Aphididae</taxon>
        <taxon>Sipha</taxon>
    </lineage>
</organism>
<keyword evidence="4 5" id="KW-0472">Membrane</keyword>
<name>A0A8B8GFN9_9HEMI</name>
<dbReference type="GeneID" id="112691389"/>
<dbReference type="SUPFAM" id="SSF103473">
    <property type="entry name" value="MFS general substrate transporter"/>
    <property type="match status" value="1"/>
</dbReference>
<evidence type="ECO:0000256" key="3">
    <source>
        <dbReference type="ARBA" id="ARBA00022989"/>
    </source>
</evidence>
<feature type="transmembrane region" description="Helical" evidence="5">
    <location>
        <begin position="401"/>
        <end position="420"/>
    </location>
</feature>
<proteinExistence type="predicted"/>
<dbReference type="PANTHER" id="PTHR48021">
    <property type="match status" value="1"/>
</dbReference>
<accession>A0A8B8GFN9</accession>
<dbReference type="GO" id="GO:0022857">
    <property type="term" value="F:transmembrane transporter activity"/>
    <property type="evidence" value="ECO:0007669"/>
    <property type="project" value="InterPro"/>
</dbReference>
<dbReference type="AlphaFoldDB" id="A0A8B8GFN9"/>
<dbReference type="InterPro" id="IPR005828">
    <property type="entry name" value="MFS_sugar_transport-like"/>
</dbReference>
<evidence type="ECO:0000256" key="1">
    <source>
        <dbReference type="ARBA" id="ARBA00004370"/>
    </source>
</evidence>
<dbReference type="InterPro" id="IPR036259">
    <property type="entry name" value="MFS_trans_sf"/>
</dbReference>
<comment type="subcellular location">
    <subcellularLocation>
        <location evidence="1">Membrane</location>
    </subcellularLocation>
</comment>
<gene>
    <name evidence="7" type="primary">LOC112691389</name>
</gene>
<evidence type="ECO:0000256" key="2">
    <source>
        <dbReference type="ARBA" id="ARBA00022692"/>
    </source>
</evidence>
<evidence type="ECO:0000313" key="6">
    <source>
        <dbReference type="Proteomes" id="UP000694846"/>
    </source>
</evidence>